<dbReference type="Proteomes" id="UP000220527">
    <property type="component" value="Unassembled WGS sequence"/>
</dbReference>
<dbReference type="SMART" id="SM00028">
    <property type="entry name" value="TPR"/>
    <property type="match status" value="5"/>
</dbReference>
<dbReference type="InterPro" id="IPR011990">
    <property type="entry name" value="TPR-like_helical_dom_sf"/>
</dbReference>
<dbReference type="PANTHER" id="PTHR10098">
    <property type="entry name" value="RAPSYN-RELATED"/>
    <property type="match status" value="1"/>
</dbReference>
<accession>A0A2A6RDD9</accession>
<dbReference type="Pfam" id="PF13424">
    <property type="entry name" value="TPR_12"/>
    <property type="match status" value="2"/>
</dbReference>
<dbReference type="EMBL" id="NQWI01000254">
    <property type="protein sequence ID" value="PDV98895.1"/>
    <property type="molecule type" value="Genomic_DNA"/>
</dbReference>
<dbReference type="RefSeq" id="WP_133117023.1">
    <property type="nucleotide sequence ID" value="NZ_NQWI01000254.1"/>
</dbReference>
<name>A0A2A6RDD9_9CHLR</name>
<evidence type="ECO:0000313" key="2">
    <source>
        <dbReference type="Proteomes" id="UP000220527"/>
    </source>
</evidence>
<sequence>SLDYSLRRLSHEQRALLPLLAPFEGGALEIQLLEISELPAATWQPLRDALERAALLSVEHIPNINPPYLRFHPILAPALRARHGEPQQLLERYATRYAELAEWLYHEDDRNPMAVRALVQRELPNLRRALGLLERQQAQEQVVVMANQIARFLNDFGMGRELVRLREVQAAAAAHLQAAAGLSRAAYLQAYGAGEDAFNRGDLPRAYQLFSQLHERIRQQPAGAARGPGSYEESLTLAWLARCLRLGGQPAAAEQRLRAALALVEALIAQAPEDKLNIRQRGGLLTELGDALGDQGRYAAAREAYEQSLDLKRTLGGDPRGEGVVLGQLGTLALRQRDYDAATRRYQEALALFRRLDEPSAEATAYHQLGRVAEEQRNWAAAEGYYRESLTIAERHNDQAGAATTCNELAIVAEGAGRPAEAEGWYRRALALDEQVQPDSALHASHLSNLADLLATEIRAGRMAATRLSEAQGYAARALAIREQLDASSEIWKILSILATLADLAGDTAAAAAYRRRERETFAQFAGNRYHIDQQFGPLIQAIVAAAQGDGAARVGVEERLPQLEAKGWLIAEAVRRIWAGERAWHGLCEGLDSQDALLVLRVLEEVGGEG</sequence>
<dbReference type="Gene3D" id="1.25.40.10">
    <property type="entry name" value="Tetratricopeptide repeat domain"/>
    <property type="match status" value="2"/>
</dbReference>
<reference evidence="2" key="1">
    <citation type="submission" date="2017-08" db="EMBL/GenBank/DDBJ databases">
        <authorList>
            <person name="Grouzdev D.S."/>
            <person name="Gaisin V.A."/>
            <person name="Rysina M.S."/>
            <person name="Gorlenko V.M."/>
        </authorList>
    </citation>
    <scope>NUCLEOTIDE SEQUENCE [LARGE SCALE GENOMIC DNA]</scope>
    <source>
        <strain evidence="2">Kir15-3F</strain>
    </source>
</reference>
<comment type="caution">
    <text evidence="1">The sequence shown here is derived from an EMBL/GenBank/DDBJ whole genome shotgun (WGS) entry which is preliminary data.</text>
</comment>
<protein>
    <submittedName>
        <fullName evidence="1">Uncharacterized protein</fullName>
    </submittedName>
</protein>
<dbReference type="AlphaFoldDB" id="A0A2A6RDD9"/>
<dbReference type="InterPro" id="IPR019734">
    <property type="entry name" value="TPR_rpt"/>
</dbReference>
<organism evidence="1 2">
    <name type="scientific">Candidatus Viridilinea mediisalina</name>
    <dbReference type="NCBI Taxonomy" id="2024553"/>
    <lineage>
        <taxon>Bacteria</taxon>
        <taxon>Bacillati</taxon>
        <taxon>Chloroflexota</taxon>
        <taxon>Chloroflexia</taxon>
        <taxon>Chloroflexales</taxon>
        <taxon>Chloroflexineae</taxon>
        <taxon>Oscillochloridaceae</taxon>
        <taxon>Candidatus Viridilinea</taxon>
    </lineage>
</organism>
<evidence type="ECO:0000313" key="1">
    <source>
        <dbReference type="EMBL" id="PDV98895.1"/>
    </source>
</evidence>
<proteinExistence type="predicted"/>
<feature type="non-terminal residue" evidence="1">
    <location>
        <position position="1"/>
    </location>
</feature>
<dbReference type="OrthoDB" id="135224at2"/>
<dbReference type="PANTHER" id="PTHR10098:SF108">
    <property type="entry name" value="TETRATRICOPEPTIDE REPEAT PROTEIN 28"/>
    <property type="match status" value="1"/>
</dbReference>
<dbReference type="SUPFAM" id="SSF48452">
    <property type="entry name" value="TPR-like"/>
    <property type="match status" value="2"/>
</dbReference>
<keyword evidence="2" id="KW-1185">Reference proteome</keyword>
<gene>
    <name evidence="1" type="ORF">CJ255_21810</name>
</gene>